<evidence type="ECO:0000313" key="2">
    <source>
        <dbReference type="EMBL" id="VDM04319.1"/>
    </source>
</evidence>
<protein>
    <submittedName>
        <fullName evidence="4">Cystatin domain-containing protein</fullName>
    </submittedName>
</protein>
<dbReference type="Gene3D" id="3.10.450.10">
    <property type="match status" value="1"/>
</dbReference>
<evidence type="ECO:0000313" key="3">
    <source>
        <dbReference type="Proteomes" id="UP000275846"/>
    </source>
</evidence>
<feature type="chain" id="PRO_5043141599" evidence="1">
    <location>
        <begin position="17"/>
        <end position="170"/>
    </location>
</feature>
<dbReference type="AlphaFoldDB" id="A0A183TN85"/>
<dbReference type="EMBL" id="UYSU01043357">
    <property type="protein sequence ID" value="VDM04319.1"/>
    <property type="molecule type" value="Genomic_DNA"/>
</dbReference>
<evidence type="ECO:0000256" key="1">
    <source>
        <dbReference type="SAM" id="SignalP"/>
    </source>
</evidence>
<feature type="signal peptide" evidence="1">
    <location>
        <begin position="1"/>
        <end position="16"/>
    </location>
</feature>
<accession>A0A183TN85</accession>
<gene>
    <name evidence="2" type="ORF">SSLN_LOCUS17933</name>
</gene>
<keyword evidence="3" id="KW-1185">Reference proteome</keyword>
<reference evidence="4" key="1">
    <citation type="submission" date="2016-06" db="UniProtKB">
        <authorList>
            <consortium name="WormBaseParasite"/>
        </authorList>
    </citation>
    <scope>IDENTIFICATION</scope>
</reference>
<evidence type="ECO:0000313" key="4">
    <source>
        <dbReference type="WBParaSite" id="SSLN_0001861101-mRNA-1"/>
    </source>
</evidence>
<reference evidence="2 3" key="2">
    <citation type="submission" date="2018-11" db="EMBL/GenBank/DDBJ databases">
        <authorList>
            <consortium name="Pathogen Informatics"/>
        </authorList>
    </citation>
    <scope>NUCLEOTIDE SEQUENCE [LARGE SCALE GENOMIC DNA]</scope>
    <source>
        <strain evidence="2 3">NST_G2</strain>
    </source>
</reference>
<keyword evidence="1" id="KW-0732">Signal</keyword>
<name>A0A183TN85_SCHSO</name>
<dbReference type="Proteomes" id="UP000275846">
    <property type="component" value="Unassembled WGS sequence"/>
</dbReference>
<sequence length="170" mass="18961">MRACMLIFVCVDLALACYYHSLEEEETATVVAVEKSGGAKEQPPFERWMDGGVRPLFGGKVPGGQYEVGAEESQFMRALNSSLVTLRANHSGCWEFSLNSVHNQTAQVVSGQLFQWRMNVTVAKAADHSETCVQDICSDGCPEGKLYRVSAWIRNWESPEKKEIFTFEDA</sequence>
<dbReference type="WBParaSite" id="SSLN_0001861101-mRNA-1">
    <property type="protein sequence ID" value="SSLN_0001861101-mRNA-1"/>
    <property type="gene ID" value="SSLN_0001861101"/>
</dbReference>
<dbReference type="OrthoDB" id="6223418at2759"/>
<organism evidence="4">
    <name type="scientific">Schistocephalus solidus</name>
    <name type="common">Tapeworm</name>
    <dbReference type="NCBI Taxonomy" id="70667"/>
    <lineage>
        <taxon>Eukaryota</taxon>
        <taxon>Metazoa</taxon>
        <taxon>Spiralia</taxon>
        <taxon>Lophotrochozoa</taxon>
        <taxon>Platyhelminthes</taxon>
        <taxon>Cestoda</taxon>
        <taxon>Eucestoda</taxon>
        <taxon>Diphyllobothriidea</taxon>
        <taxon>Diphyllobothriidae</taxon>
        <taxon>Schistocephalus</taxon>
    </lineage>
</organism>
<proteinExistence type="predicted"/>